<name>A0ABW4WES5_9HYPH</name>
<comment type="similarity">
    <text evidence="1">Belongs to the bacterial reverse transcriptase family.</text>
</comment>
<reference evidence="4" key="1">
    <citation type="journal article" date="2019" name="Int. J. Syst. Evol. Microbiol.">
        <title>The Global Catalogue of Microorganisms (GCM) 10K type strain sequencing project: providing services to taxonomists for standard genome sequencing and annotation.</title>
        <authorList>
            <consortium name="The Broad Institute Genomics Platform"/>
            <consortium name="The Broad Institute Genome Sequencing Center for Infectious Disease"/>
            <person name="Wu L."/>
            <person name="Ma J."/>
        </authorList>
    </citation>
    <scope>NUCLEOTIDE SEQUENCE [LARGE SCALE GENOMIC DNA]</scope>
    <source>
        <strain evidence="4">CGMCC 1.16226</strain>
    </source>
</reference>
<evidence type="ECO:0000259" key="2">
    <source>
        <dbReference type="PROSITE" id="PS50878"/>
    </source>
</evidence>
<dbReference type="PANTHER" id="PTHR34047">
    <property type="entry name" value="NUCLEAR INTRON MATURASE 1, MITOCHONDRIAL-RELATED"/>
    <property type="match status" value="1"/>
</dbReference>
<dbReference type="CDD" id="cd01646">
    <property type="entry name" value="RT_Bac_retron_I"/>
    <property type="match status" value="1"/>
</dbReference>
<keyword evidence="3" id="KW-0695">RNA-directed DNA polymerase</keyword>
<dbReference type="PANTHER" id="PTHR34047:SF8">
    <property type="entry name" value="PROTEIN YKFC"/>
    <property type="match status" value="1"/>
</dbReference>
<dbReference type="InterPro" id="IPR051083">
    <property type="entry name" value="GrpII_Intron_Splice-Mob/Def"/>
</dbReference>
<dbReference type="PROSITE" id="PS50878">
    <property type="entry name" value="RT_POL"/>
    <property type="match status" value="1"/>
</dbReference>
<proteinExistence type="inferred from homology"/>
<dbReference type="InterPro" id="IPR043502">
    <property type="entry name" value="DNA/RNA_pol_sf"/>
</dbReference>
<keyword evidence="3" id="KW-0808">Transferase</keyword>
<dbReference type="SUPFAM" id="SSF56672">
    <property type="entry name" value="DNA/RNA polymerases"/>
    <property type="match status" value="1"/>
</dbReference>
<dbReference type="RefSeq" id="WP_379018963.1">
    <property type="nucleotide sequence ID" value="NZ_JBHUGY010000020.1"/>
</dbReference>
<dbReference type="EMBL" id="JBHUGY010000020">
    <property type="protein sequence ID" value="MFD2053897.1"/>
    <property type="molecule type" value="Genomic_DNA"/>
</dbReference>
<comment type="caution">
    <text evidence="3">The sequence shown here is derived from an EMBL/GenBank/DDBJ whole genome shotgun (WGS) entry which is preliminary data.</text>
</comment>
<dbReference type="InterPro" id="IPR000477">
    <property type="entry name" value="RT_dom"/>
</dbReference>
<evidence type="ECO:0000256" key="1">
    <source>
        <dbReference type="ARBA" id="ARBA00034120"/>
    </source>
</evidence>
<keyword evidence="4" id="KW-1185">Reference proteome</keyword>
<dbReference type="Proteomes" id="UP001597349">
    <property type="component" value="Unassembled WGS sequence"/>
</dbReference>
<dbReference type="Pfam" id="PF00078">
    <property type="entry name" value="RVT_1"/>
    <property type="match status" value="1"/>
</dbReference>
<sequence>MHDKKTAVVKLLLQIYGDFDKSFVQNPSNDIRSLVAVHHSGFRWASQLDPLWNAFLLGNVLSIAEAIEKARLGPDRIFSYRLNKDSYLSGELFRRDVSWKDFIASSLAECQSDQYVVTCDIADCYSRVSHHKLDNALRMIGSQPVVRKIILEYMKYLTGTRSAGLPIGGPAARILAELALANSEDYLFSSGIKFFRYADDYHIFCNSKKEAHEIIVKIYKALDNEGLSLQKSKTRILTSSEFRNVLSQIKGDDKELRSPIQRLMSLTLRFDPYAPNSAEQYEELKDELEGIDVVALLNEQLSQTRVHIPSTRKIVEALRLVSVNAKYGAILPMLDNMEALYPIAPTVFQTIYQVIDELGEREKEGICARLIELYDSGHEVMALDMHVAYSNRIVGKCNTISNRGYLHRCFDRELSELVRRDIIMIFANWGNFSWLSVFKASFGAISGWQRRALILASYSMVDEGSHWRDHMKSRFDAFEMIVRDWRSEKPNAPLAI</sequence>
<gene>
    <name evidence="3" type="ORF">ACFSQT_12610</name>
</gene>
<keyword evidence="3" id="KW-0548">Nucleotidyltransferase</keyword>
<evidence type="ECO:0000313" key="3">
    <source>
        <dbReference type="EMBL" id="MFD2053897.1"/>
    </source>
</evidence>
<evidence type="ECO:0000313" key="4">
    <source>
        <dbReference type="Proteomes" id="UP001597349"/>
    </source>
</evidence>
<organism evidence="3 4">
    <name type="scientific">Mesorhizobium calcicola</name>
    <dbReference type="NCBI Taxonomy" id="1300310"/>
    <lineage>
        <taxon>Bacteria</taxon>
        <taxon>Pseudomonadati</taxon>
        <taxon>Pseudomonadota</taxon>
        <taxon>Alphaproteobacteria</taxon>
        <taxon>Hyphomicrobiales</taxon>
        <taxon>Phyllobacteriaceae</taxon>
        <taxon>Mesorhizobium</taxon>
    </lineage>
</organism>
<accession>A0ABW4WES5</accession>
<dbReference type="GO" id="GO:0003964">
    <property type="term" value="F:RNA-directed DNA polymerase activity"/>
    <property type="evidence" value="ECO:0007669"/>
    <property type="project" value="UniProtKB-KW"/>
</dbReference>
<protein>
    <submittedName>
        <fullName evidence="3">RNA-directed DNA polymerase</fullName>
    </submittedName>
</protein>
<feature type="domain" description="Reverse transcriptase" evidence="2">
    <location>
        <begin position="1"/>
        <end position="268"/>
    </location>
</feature>